<gene>
    <name evidence="1" type="ORF">BZA70DRAFT_268482</name>
</gene>
<dbReference type="EMBL" id="JBBJBU010000009">
    <property type="protein sequence ID" value="KAK7204069.1"/>
    <property type="molecule type" value="Genomic_DNA"/>
</dbReference>
<sequence>MTVALCKNPEGFRINCNAFQQDAITTFAGAEYAAAYQPSDPENALSPRLITLARRIINDANAGKWECFAFDDYLQTTNDGHNVISIGISGDGVIHLSWDLHGDKINYRASDPGLANDPSRPWAADAFKPIQNDLSGIQLSMVTYPRFLRMLNNDLLFEFRIGKSGLGDDYLYHYSSKTSTWSPVGKHSGMYLKGVENNAYINGIDQDSSGRLHVSWTYRDYVEDRPEFLSEKVRQTATRNAGPNGPENNHDLYYIYSDDEGATWRNTHGELLSLPVTPDAPGIKIYDIPKFSGIMNQEGQTVDSKGGFHALNRQDGFYYHYYRSPDGSWTRSKILDLPAISFGDRGKLVGGSDGDVYALLPGNVGSDTFTITRWARGGWSKVWQEDGYTGEPCVDRYLKDGVLRILQIRQGKVVALAIPF</sequence>
<evidence type="ECO:0008006" key="3">
    <source>
        <dbReference type="Google" id="ProtNLM"/>
    </source>
</evidence>
<dbReference type="SUPFAM" id="SSF50939">
    <property type="entry name" value="Sialidases"/>
    <property type="match status" value="1"/>
</dbReference>
<protein>
    <recommendedName>
        <fullName evidence="3">Dockerin type 1</fullName>
    </recommendedName>
</protein>
<comment type="caution">
    <text evidence="1">The sequence shown here is derived from an EMBL/GenBank/DDBJ whole genome shotgun (WGS) entry which is preliminary data.</text>
</comment>
<dbReference type="GeneID" id="90036677"/>
<organism evidence="1 2">
    <name type="scientific">Myxozyma melibiosi</name>
    <dbReference type="NCBI Taxonomy" id="54550"/>
    <lineage>
        <taxon>Eukaryota</taxon>
        <taxon>Fungi</taxon>
        <taxon>Dikarya</taxon>
        <taxon>Ascomycota</taxon>
        <taxon>Saccharomycotina</taxon>
        <taxon>Lipomycetes</taxon>
        <taxon>Lipomycetales</taxon>
        <taxon>Lipomycetaceae</taxon>
        <taxon>Myxozyma</taxon>
    </lineage>
</organism>
<proteinExistence type="predicted"/>
<dbReference type="InterPro" id="IPR036278">
    <property type="entry name" value="Sialidase_sf"/>
</dbReference>
<dbReference type="RefSeq" id="XP_064767102.1">
    <property type="nucleotide sequence ID" value="XM_064911165.1"/>
</dbReference>
<accession>A0ABR1F2J4</accession>
<evidence type="ECO:0000313" key="1">
    <source>
        <dbReference type="EMBL" id="KAK7204069.1"/>
    </source>
</evidence>
<dbReference type="Gene3D" id="2.120.10.10">
    <property type="match status" value="1"/>
</dbReference>
<reference evidence="1 2" key="1">
    <citation type="submission" date="2024-03" db="EMBL/GenBank/DDBJ databases">
        <title>Genome-scale model development and genomic sequencing of the oleaginous clade Lipomyces.</title>
        <authorList>
            <consortium name="Lawrence Berkeley National Laboratory"/>
            <person name="Czajka J.J."/>
            <person name="Han Y."/>
            <person name="Kim J."/>
            <person name="Mondo S.J."/>
            <person name="Hofstad B.A."/>
            <person name="Robles A."/>
            <person name="Haridas S."/>
            <person name="Riley R."/>
            <person name="LaButti K."/>
            <person name="Pangilinan J."/>
            <person name="Andreopoulos W."/>
            <person name="Lipzen A."/>
            <person name="Yan J."/>
            <person name="Wang M."/>
            <person name="Ng V."/>
            <person name="Grigoriev I.V."/>
            <person name="Spatafora J.W."/>
            <person name="Magnuson J.K."/>
            <person name="Baker S.E."/>
            <person name="Pomraning K.R."/>
        </authorList>
    </citation>
    <scope>NUCLEOTIDE SEQUENCE [LARGE SCALE GENOMIC DNA]</scope>
    <source>
        <strain evidence="1 2">Phaff 52-87</strain>
    </source>
</reference>
<name>A0ABR1F2J4_9ASCO</name>
<keyword evidence="2" id="KW-1185">Reference proteome</keyword>
<dbReference type="Pfam" id="PF15892">
    <property type="entry name" value="BNR_4"/>
    <property type="match status" value="1"/>
</dbReference>
<dbReference type="Proteomes" id="UP001498771">
    <property type="component" value="Unassembled WGS sequence"/>
</dbReference>
<evidence type="ECO:0000313" key="2">
    <source>
        <dbReference type="Proteomes" id="UP001498771"/>
    </source>
</evidence>